<protein>
    <recommendedName>
        <fullName evidence="3">DUF5678 domain-containing protein</fullName>
    </recommendedName>
</protein>
<dbReference type="Proteomes" id="UP000177328">
    <property type="component" value="Unassembled WGS sequence"/>
</dbReference>
<sequence>MDLVRILKKVYAYSMKSDIFLPYENKWVALAPDKSTVIASGKSYKDVDNQLKKKKINDAILSYIMPFDQFYSPNGKNRS</sequence>
<accession>A0A1F5KK53</accession>
<comment type="caution">
    <text evidence="1">The sequence shown here is derived from an EMBL/GenBank/DDBJ whole genome shotgun (WGS) entry which is preliminary data.</text>
</comment>
<reference evidence="1 2" key="1">
    <citation type="journal article" date="2016" name="Nat. Commun.">
        <title>Thousands of microbial genomes shed light on interconnected biogeochemical processes in an aquifer system.</title>
        <authorList>
            <person name="Anantharaman K."/>
            <person name="Brown C.T."/>
            <person name="Hug L.A."/>
            <person name="Sharon I."/>
            <person name="Castelle C.J."/>
            <person name="Probst A.J."/>
            <person name="Thomas B.C."/>
            <person name="Singh A."/>
            <person name="Wilkins M.J."/>
            <person name="Karaoz U."/>
            <person name="Brodie E.L."/>
            <person name="Williams K.H."/>
            <person name="Hubbard S.S."/>
            <person name="Banfield J.F."/>
        </authorList>
    </citation>
    <scope>NUCLEOTIDE SEQUENCE [LARGE SCALE GENOMIC DNA]</scope>
</reference>
<evidence type="ECO:0000313" key="1">
    <source>
        <dbReference type="EMBL" id="OGE41175.1"/>
    </source>
</evidence>
<dbReference type="EMBL" id="MFDD01000002">
    <property type="protein sequence ID" value="OGE41175.1"/>
    <property type="molecule type" value="Genomic_DNA"/>
</dbReference>
<proteinExistence type="predicted"/>
<evidence type="ECO:0008006" key="3">
    <source>
        <dbReference type="Google" id="ProtNLM"/>
    </source>
</evidence>
<evidence type="ECO:0000313" key="2">
    <source>
        <dbReference type="Proteomes" id="UP000177328"/>
    </source>
</evidence>
<gene>
    <name evidence="1" type="ORF">A3D25_01425</name>
</gene>
<name>A0A1F5KK53_9BACT</name>
<organism evidence="1 2">
    <name type="scientific">Candidatus Daviesbacteria bacterium RIFCSPHIGHO2_02_FULL_43_12</name>
    <dbReference type="NCBI Taxonomy" id="1797776"/>
    <lineage>
        <taxon>Bacteria</taxon>
        <taxon>Candidatus Daviesiibacteriota</taxon>
    </lineage>
</organism>
<dbReference type="AlphaFoldDB" id="A0A1F5KK53"/>